<name>A0ABV4NXS2_9GAMM</name>
<organism evidence="5 6">
    <name type="scientific">Microbulbifer epialgicus</name>
    <dbReference type="NCBI Taxonomy" id="393907"/>
    <lineage>
        <taxon>Bacteria</taxon>
        <taxon>Pseudomonadati</taxon>
        <taxon>Pseudomonadota</taxon>
        <taxon>Gammaproteobacteria</taxon>
        <taxon>Cellvibrionales</taxon>
        <taxon>Microbulbiferaceae</taxon>
        <taxon>Microbulbifer</taxon>
    </lineage>
</organism>
<dbReference type="InterPro" id="IPR052708">
    <property type="entry name" value="PxpC"/>
</dbReference>
<evidence type="ECO:0000256" key="3">
    <source>
        <dbReference type="ARBA" id="ARBA00022840"/>
    </source>
</evidence>
<dbReference type="Proteomes" id="UP001569428">
    <property type="component" value="Unassembled WGS sequence"/>
</dbReference>
<evidence type="ECO:0000256" key="2">
    <source>
        <dbReference type="ARBA" id="ARBA00022801"/>
    </source>
</evidence>
<dbReference type="EMBL" id="JBGMEK010000009">
    <property type="protein sequence ID" value="MFA0810527.1"/>
    <property type="molecule type" value="Genomic_DNA"/>
</dbReference>
<keyword evidence="2" id="KW-0378">Hydrolase</keyword>
<evidence type="ECO:0000313" key="6">
    <source>
        <dbReference type="Proteomes" id="UP001569428"/>
    </source>
</evidence>
<evidence type="ECO:0000256" key="1">
    <source>
        <dbReference type="ARBA" id="ARBA00022741"/>
    </source>
</evidence>
<gene>
    <name evidence="5" type="ORF">ACCI49_06285</name>
</gene>
<dbReference type="Gene3D" id="2.40.100.10">
    <property type="entry name" value="Cyclophilin-like"/>
    <property type="match status" value="1"/>
</dbReference>
<dbReference type="SMART" id="SM00797">
    <property type="entry name" value="AHS2"/>
    <property type="match status" value="1"/>
</dbReference>
<comment type="caution">
    <text evidence="5">The sequence shown here is derived from an EMBL/GenBank/DDBJ whole genome shotgun (WGS) entry which is preliminary data.</text>
</comment>
<evidence type="ECO:0000259" key="4">
    <source>
        <dbReference type="SMART" id="SM00797"/>
    </source>
</evidence>
<dbReference type="NCBIfam" id="TIGR00724">
    <property type="entry name" value="urea_amlyse_rel"/>
    <property type="match status" value="1"/>
</dbReference>
<dbReference type="RefSeq" id="WP_371838120.1">
    <property type="nucleotide sequence ID" value="NZ_JBGMEK010000009.1"/>
</dbReference>
<accession>A0ABV4NXS2</accession>
<dbReference type="PANTHER" id="PTHR43309">
    <property type="entry name" value="5-OXOPROLINASE SUBUNIT C"/>
    <property type="match status" value="1"/>
</dbReference>
<protein>
    <submittedName>
        <fullName evidence="5">Biotin-dependent carboxyltransferase family protein</fullName>
    </submittedName>
</protein>
<evidence type="ECO:0000313" key="5">
    <source>
        <dbReference type="EMBL" id="MFA0810527.1"/>
    </source>
</evidence>
<proteinExistence type="predicted"/>
<dbReference type="SUPFAM" id="SSF50891">
    <property type="entry name" value="Cyclophilin-like"/>
    <property type="match status" value="1"/>
</dbReference>
<dbReference type="Pfam" id="PF02626">
    <property type="entry name" value="CT_A_B"/>
    <property type="match status" value="1"/>
</dbReference>
<feature type="domain" description="Carboxyltransferase" evidence="4">
    <location>
        <begin position="24"/>
        <end position="307"/>
    </location>
</feature>
<dbReference type="InterPro" id="IPR003778">
    <property type="entry name" value="CT_A_B"/>
</dbReference>
<dbReference type="PANTHER" id="PTHR43309:SF5">
    <property type="entry name" value="5-OXOPROLINASE SUBUNIT C"/>
    <property type="match status" value="1"/>
</dbReference>
<keyword evidence="1" id="KW-0547">Nucleotide-binding</keyword>
<dbReference type="InterPro" id="IPR029000">
    <property type="entry name" value="Cyclophilin-like_dom_sf"/>
</dbReference>
<keyword evidence="3" id="KW-0067">ATP-binding</keyword>
<keyword evidence="6" id="KW-1185">Reference proteome</keyword>
<reference evidence="5 6" key="1">
    <citation type="submission" date="2024-08" db="EMBL/GenBank/DDBJ databases">
        <authorList>
            <person name="Ishaq N."/>
        </authorList>
    </citation>
    <scope>NUCLEOTIDE SEQUENCE [LARGE SCALE GENOMIC DNA]</scope>
    <source>
        <strain evidence="5 6">DSM 18651</strain>
    </source>
</reference>
<sequence>MSITFTRAGLQTSIQDSGRPGQMHYGIPLGGAADVLSMKLANLLLGNPLNNPVLEITLIGPRIEFDCDISIVITGAQFKVFLNKNPVDNFKTIQVEHGDILDFSKLNSGARSYIGFSAKISVPRILKSAATHLISNFGGRNNGAIKDGDTLYFENSRIAKNRQLEQRYQPIYTTHPQLRVVDGPERNTFTQETIENFFNTTYDISAQSNRMGIRLTPSITPTSGVQTETSEQMISSGLLQGSIQIPPNGEPIISFIEGQTIGGYPRIANVIRADLHRLGQLKARDRVNFQIVSLAQANRILREKQHFLEQVQERIATETKEALTL</sequence>